<dbReference type="SUPFAM" id="SSF55831">
    <property type="entry name" value="Thymidylate synthase/dCMP hydroxymethylase"/>
    <property type="match status" value="1"/>
</dbReference>
<proteinExistence type="inferred from homology"/>
<keyword evidence="5 10" id="KW-0489">Methyltransferase</keyword>
<dbReference type="PANTHER" id="PTHR11548:SF1">
    <property type="entry name" value="THYMIDYLATE SYNTHASE 1"/>
    <property type="match status" value="1"/>
</dbReference>
<protein>
    <recommendedName>
        <fullName evidence="4">Thymidylate synthase</fullName>
        <ecNumber evidence="3">2.1.1.45</ecNumber>
    </recommendedName>
</protein>
<sequence length="312" mass="35963">MQQLLDLYNKVLEFGELSTDRTGVGTIKLICQTMRFNLQDGFPAPTTKRLAWNAMLSELIWFIEGSHDERRLCEILYETRDESKKTIWTANYLNQGVSLGYTDGELGPVYGKQWREWIDIQCEQNIYGHDPLTYLNSGYEQIGYDDKSDYYFYKRTIDQLSVLIDGLKNEPDSRRHILTSWNVGELDKMSLAPCHAFSQFFVIDGKLSCSLYQRSADLFLGVPFNIASYSLLTHMLAQVCGLDVGEFIWMGGDVHIYQNHIDQVKEQLQRTPRELPTLWMDTSITNIEDFKMDSVRLEGYNPDGVIKAPMAV</sequence>
<name>A0A2C9CYT6_9CAUD</name>
<keyword evidence="7" id="KW-0545">Nucleotide biosynthesis</keyword>
<evidence type="ECO:0000256" key="5">
    <source>
        <dbReference type="ARBA" id="ARBA00022603"/>
    </source>
</evidence>
<dbReference type="InterPro" id="IPR023451">
    <property type="entry name" value="Thymidate_synth/dCMP_Mease_dom"/>
</dbReference>
<dbReference type="InterPro" id="IPR045097">
    <property type="entry name" value="Thymidate_synth/dCMP_Mease"/>
</dbReference>
<evidence type="ECO:0000256" key="8">
    <source>
        <dbReference type="PROSITE-ProRule" id="PRU10016"/>
    </source>
</evidence>
<dbReference type="GO" id="GO:0004799">
    <property type="term" value="F:thymidylate synthase activity"/>
    <property type="evidence" value="ECO:0007669"/>
    <property type="project" value="UniProtKB-EC"/>
</dbReference>
<evidence type="ECO:0000256" key="3">
    <source>
        <dbReference type="ARBA" id="ARBA00011947"/>
    </source>
</evidence>
<gene>
    <name evidence="10" type="primary">g219</name>
</gene>
<dbReference type="GO" id="GO:0032259">
    <property type="term" value="P:methylation"/>
    <property type="evidence" value="ECO:0007669"/>
    <property type="project" value="UniProtKB-KW"/>
</dbReference>
<reference evidence="11" key="1">
    <citation type="submission" date="2017-10" db="EMBL/GenBank/DDBJ databases">
        <authorList>
            <person name="Skurnik M."/>
        </authorList>
    </citation>
    <scope>NUCLEOTIDE SEQUENCE [LARGE SCALE GENOMIC DNA]</scope>
    <source>
        <strain evidence="11">fHe-Yen9-03</strain>
    </source>
</reference>
<feature type="active site" evidence="8">
    <location>
        <position position="194"/>
    </location>
</feature>
<evidence type="ECO:0000256" key="2">
    <source>
        <dbReference type="ARBA" id="ARBA00011738"/>
    </source>
</evidence>
<comment type="similarity">
    <text evidence="1">Belongs to the thymidylate synthase family.</text>
</comment>
<organism evidence="10 11">
    <name type="scientific">Yersinia phage fHe-Yen9-03</name>
    <dbReference type="NCBI Taxonomy" id="2052743"/>
    <lineage>
        <taxon>Viruses</taxon>
        <taxon>Duplodnaviria</taxon>
        <taxon>Heunggongvirae</taxon>
        <taxon>Uroviricota</taxon>
        <taxon>Caudoviricetes</taxon>
        <taxon>Eneladusvirus</taxon>
        <taxon>Eneladusvirus Yen904</taxon>
    </lineage>
</organism>
<dbReference type="InterPro" id="IPR020940">
    <property type="entry name" value="Thymidylate_synthase_AS"/>
</dbReference>
<evidence type="ECO:0000313" key="10">
    <source>
        <dbReference type="EMBL" id="SOK59027.1"/>
    </source>
</evidence>
<keyword evidence="6 10" id="KW-0808">Transferase</keyword>
<dbReference type="InterPro" id="IPR036926">
    <property type="entry name" value="Thymidate_synth/dCMP_Mease_sf"/>
</dbReference>
<evidence type="ECO:0000256" key="7">
    <source>
        <dbReference type="ARBA" id="ARBA00022727"/>
    </source>
</evidence>
<accession>A0A2C9CYT6</accession>
<dbReference type="HAMAP" id="MF_00008">
    <property type="entry name" value="Thymidy_synth_bact"/>
    <property type="match status" value="1"/>
</dbReference>
<dbReference type="PRINTS" id="PR00108">
    <property type="entry name" value="THYMDSNTHASE"/>
</dbReference>
<dbReference type="EC" id="2.1.1.45" evidence="3"/>
<dbReference type="InterPro" id="IPR000398">
    <property type="entry name" value="Thymidylate_synthase"/>
</dbReference>
<dbReference type="NCBIfam" id="TIGR03284">
    <property type="entry name" value="thym_sym"/>
    <property type="match status" value="1"/>
</dbReference>
<evidence type="ECO:0000313" key="11">
    <source>
        <dbReference type="Proteomes" id="UP000241364"/>
    </source>
</evidence>
<evidence type="ECO:0000256" key="4">
    <source>
        <dbReference type="ARBA" id="ARBA00015931"/>
    </source>
</evidence>
<dbReference type="Proteomes" id="UP000241364">
    <property type="component" value="Chromosome i"/>
</dbReference>
<comment type="subunit">
    <text evidence="2">Homodimer.</text>
</comment>
<dbReference type="PANTHER" id="PTHR11548">
    <property type="entry name" value="THYMIDYLATE SYNTHASE 1"/>
    <property type="match status" value="1"/>
</dbReference>
<dbReference type="PROSITE" id="PS00091">
    <property type="entry name" value="THYMIDYLATE_SYNTHASE"/>
    <property type="match status" value="1"/>
</dbReference>
<dbReference type="Pfam" id="PF00303">
    <property type="entry name" value="Thymidylat_synt"/>
    <property type="match status" value="1"/>
</dbReference>
<evidence type="ECO:0000256" key="6">
    <source>
        <dbReference type="ARBA" id="ARBA00022679"/>
    </source>
</evidence>
<dbReference type="GO" id="GO:0006231">
    <property type="term" value="P:dTMP biosynthetic process"/>
    <property type="evidence" value="ECO:0007669"/>
    <property type="project" value="InterPro"/>
</dbReference>
<dbReference type="CDD" id="cd00351">
    <property type="entry name" value="TS_Pyrimidine_HMase"/>
    <property type="match status" value="1"/>
</dbReference>
<evidence type="ECO:0000256" key="1">
    <source>
        <dbReference type="ARBA" id="ARBA00009972"/>
    </source>
</evidence>
<dbReference type="Gene3D" id="3.30.572.10">
    <property type="entry name" value="Thymidylate synthase/dCMP hydroxymethylase domain"/>
    <property type="match status" value="1"/>
</dbReference>
<evidence type="ECO:0000259" key="9">
    <source>
        <dbReference type="Pfam" id="PF00303"/>
    </source>
</evidence>
<feature type="domain" description="Thymidylate synthase/dCMP hydroxymethylase" evidence="9">
    <location>
        <begin position="2"/>
        <end position="312"/>
    </location>
</feature>
<dbReference type="EMBL" id="LT960552">
    <property type="protein sequence ID" value="SOK59027.1"/>
    <property type="molecule type" value="Genomic_DNA"/>
</dbReference>